<keyword evidence="4" id="KW-1185">Reference proteome</keyword>
<gene>
    <name evidence="3" type="ORF">GCM10008908_24760</name>
</gene>
<protein>
    <recommendedName>
        <fullName evidence="5">Phage tail protein</fullName>
    </recommendedName>
</protein>
<reference evidence="4" key="1">
    <citation type="journal article" date="2019" name="Int. J. Syst. Evol. Microbiol.">
        <title>The Global Catalogue of Microorganisms (GCM) 10K type strain sequencing project: providing services to taxonomists for standard genome sequencing and annotation.</title>
        <authorList>
            <consortium name="The Broad Institute Genomics Platform"/>
            <consortium name="The Broad Institute Genome Sequencing Center for Infectious Disease"/>
            <person name="Wu L."/>
            <person name="Ma J."/>
        </authorList>
    </citation>
    <scope>NUCLEOTIDE SEQUENCE [LARGE SCALE GENOMIC DNA]</scope>
    <source>
        <strain evidence="4">JCM 1417</strain>
    </source>
</reference>
<evidence type="ECO:0000313" key="4">
    <source>
        <dbReference type="Proteomes" id="UP001501047"/>
    </source>
</evidence>
<evidence type="ECO:0000259" key="2">
    <source>
        <dbReference type="Pfam" id="PF22768"/>
    </source>
</evidence>
<dbReference type="InterPro" id="IPR054738">
    <property type="entry name" value="Siphovirus-type_tail_C"/>
</dbReference>
<dbReference type="EMBL" id="BAAACI010000006">
    <property type="protein sequence ID" value="GAA0774614.1"/>
    <property type="molecule type" value="Genomic_DNA"/>
</dbReference>
<organism evidence="3 4">
    <name type="scientific">Clostridium subterminale</name>
    <dbReference type="NCBI Taxonomy" id="1550"/>
    <lineage>
        <taxon>Bacteria</taxon>
        <taxon>Bacillati</taxon>
        <taxon>Bacillota</taxon>
        <taxon>Clostridia</taxon>
        <taxon>Eubacteriales</taxon>
        <taxon>Clostridiaceae</taxon>
        <taxon>Clostridium</taxon>
    </lineage>
</organism>
<comment type="caution">
    <text evidence="3">The sequence shown here is derived from an EMBL/GenBank/DDBJ whole genome shotgun (WGS) entry which is preliminary data.</text>
</comment>
<dbReference type="Pfam" id="PF22768">
    <property type="entry name" value="SPP1_Dit"/>
    <property type="match status" value="1"/>
</dbReference>
<dbReference type="Pfam" id="PF05709">
    <property type="entry name" value="Sipho_tail"/>
    <property type="match status" value="1"/>
</dbReference>
<evidence type="ECO:0008006" key="5">
    <source>
        <dbReference type="Google" id="ProtNLM"/>
    </source>
</evidence>
<sequence length="881" mass="97622">MEIKLTLKSNNRTLEVGNDTSYKLVNIDGIDSGSLELNTVSNAQFDGSVVVSKRIQNRNISITVDYKGTNSQEVERQSLISFFNPKNKGLLIVNYGEVERAIEYEVEGFNCKLNSIFDTVSFTVDLLCPQPYWRDILESKINIAMWRGMFHFPLILPSTIIPHSGTDSTWKDLSGNLNNGLLTGFNFDSTSGWTTEGLKFDSDSYVTLPTLDMEKGTIQVNNQVATFDKNTDYKTTSANSNILSLNTTVDGIMDIEIGGNTLQNLFKLDIAIGGNETAGYWYYLNKHPITDLSSKTITLINNSPRRVQYGVRDLQDVFIRDEVVLPFSIKVVNLESNNRIYSCLGRTLDGWTEANKTELKGMILEGDWTNKGIPSYFEGIRSVGEGENLELVSCGKNLIDKSKFSHNIHWYVDGIPRTSNLYLEAKVSAKGGQKLRVKLDSKATWWAFVFFSNNTLVSNVNHSGYVANSGKEFSMTIPDGVTDVYFQLYNANGIEIVDIPYLQIEEGTIATPYEPYKEHKQPITLTNPLRGLPNNVRDVAKGNLVTKNVGKVVLDSSINPILASSMTNTLKFAIGITPNILYTNLYNLICDKFTTGLNILNYDEEGIRISSTASALYISIAKSKLTTPDVAGFKAWLQANPITVYYQLATPTIEQLSQALKLKSFSNGTLQVNTLIAPYLTAKYPITIGGSLASNVSRIDLSNPLIASGLVKNYRVYNKILTTEEVARANTVNYLKGPALLVDLNSAYKELNKTGIIMGLREPSLIVNALNTGNVESGMIIEFKALGTLANPSILNVETQEFFKVNKSMVAGETITVNTNVGAKKVIDNLNGVETNILNLIDLDSTFLQLNVGDNLLRYDADTNLNNLEINIYYNPFYLGV</sequence>
<name>A0ABP3W434_CLOSU</name>
<dbReference type="InterPro" id="IPR008841">
    <property type="entry name" value="Siphovirus-type_tail_N"/>
</dbReference>
<evidence type="ECO:0000313" key="3">
    <source>
        <dbReference type="EMBL" id="GAA0774614.1"/>
    </source>
</evidence>
<dbReference type="Proteomes" id="UP001501047">
    <property type="component" value="Unassembled WGS sequence"/>
</dbReference>
<proteinExistence type="predicted"/>
<feature type="domain" description="Siphovirus-type tail component RIFT-related" evidence="1">
    <location>
        <begin position="14"/>
        <end position="128"/>
    </location>
</feature>
<evidence type="ECO:0000259" key="1">
    <source>
        <dbReference type="Pfam" id="PF05709"/>
    </source>
</evidence>
<accession>A0ABP3W434</accession>
<dbReference type="Gene3D" id="2.60.120.860">
    <property type="match status" value="1"/>
</dbReference>
<feature type="domain" description="Siphovirus-type tail component C-terminal" evidence="2">
    <location>
        <begin position="772"/>
        <end position="876"/>
    </location>
</feature>